<evidence type="ECO:0000256" key="1">
    <source>
        <dbReference type="ARBA" id="ARBA00003989"/>
    </source>
</evidence>
<dbReference type="eggNOG" id="COG1462">
    <property type="taxonomic scope" value="Bacteria"/>
</dbReference>
<evidence type="ECO:0000313" key="10">
    <source>
        <dbReference type="Proteomes" id="UP000027997"/>
    </source>
</evidence>
<organism evidence="9 10">
    <name type="scientific">Endozoicomonas elysicola</name>
    <dbReference type="NCBI Taxonomy" id="305900"/>
    <lineage>
        <taxon>Bacteria</taxon>
        <taxon>Pseudomonadati</taxon>
        <taxon>Pseudomonadota</taxon>
        <taxon>Gammaproteobacteria</taxon>
        <taxon>Oceanospirillales</taxon>
        <taxon>Endozoicomonadaceae</taxon>
        <taxon>Endozoicomonas</taxon>
    </lineage>
</organism>
<protein>
    <recommendedName>
        <fullName evidence="3">Curli production assembly/transport component CsgG</fullName>
    </recommendedName>
</protein>
<keyword evidence="10" id="KW-1185">Reference proteome</keyword>
<dbReference type="InterPro" id="IPR005534">
    <property type="entry name" value="Curli_assmbl/transp-comp_CsgG"/>
</dbReference>
<keyword evidence="6" id="KW-0472">Membrane</keyword>
<evidence type="ECO:0000256" key="3">
    <source>
        <dbReference type="ARBA" id="ARBA00014028"/>
    </source>
</evidence>
<keyword evidence="7" id="KW-0564">Palmitate</keyword>
<dbReference type="Proteomes" id="UP000027997">
    <property type="component" value="Unassembled WGS sequence"/>
</dbReference>
<dbReference type="PANTHER" id="PTHR41164">
    <property type="entry name" value="CURLI PRODUCTION ASSEMBLY/TRANSPORT COMPONENT CSGG"/>
    <property type="match status" value="1"/>
</dbReference>
<dbReference type="PROSITE" id="PS51257">
    <property type="entry name" value="PROKAR_LIPOPROTEIN"/>
    <property type="match status" value="1"/>
</dbReference>
<dbReference type="RefSeq" id="WP_020583053.1">
    <property type="nucleotide sequence ID" value="NZ_JOJP01000001.1"/>
</dbReference>
<dbReference type="STRING" id="305900.GV64_12515"/>
<dbReference type="GO" id="GO:0030288">
    <property type="term" value="C:outer membrane-bounded periplasmic space"/>
    <property type="evidence" value="ECO:0007669"/>
    <property type="project" value="InterPro"/>
</dbReference>
<dbReference type="AlphaFoldDB" id="A0A081KBD0"/>
<comment type="caution">
    <text evidence="9">The sequence shown here is derived from an EMBL/GenBank/DDBJ whole genome shotgun (WGS) entry which is preliminary data.</text>
</comment>
<comment type="similarity">
    <text evidence="2">Belongs to the CsgG family.</text>
</comment>
<evidence type="ECO:0000256" key="6">
    <source>
        <dbReference type="ARBA" id="ARBA00023136"/>
    </source>
</evidence>
<dbReference type="PANTHER" id="PTHR41164:SF1">
    <property type="entry name" value="CURLI PRODUCTION ASSEMBLY_TRANSPORT COMPONENT CSGG"/>
    <property type="match status" value="1"/>
</dbReference>
<keyword evidence="4" id="KW-1003">Cell membrane</keyword>
<evidence type="ECO:0000256" key="7">
    <source>
        <dbReference type="ARBA" id="ARBA00023139"/>
    </source>
</evidence>
<gene>
    <name evidence="9" type="ORF">GV64_12515</name>
</gene>
<evidence type="ECO:0000256" key="4">
    <source>
        <dbReference type="ARBA" id="ARBA00022475"/>
    </source>
</evidence>
<reference evidence="9 10" key="1">
    <citation type="submission" date="2014-06" db="EMBL/GenBank/DDBJ databases">
        <title>Whole Genome Sequences of Three Symbiotic Endozoicomonas Bacteria.</title>
        <authorList>
            <person name="Neave M.J."/>
            <person name="Apprill A."/>
            <person name="Voolstra C.R."/>
        </authorList>
    </citation>
    <scope>NUCLEOTIDE SEQUENCE [LARGE SCALE GENOMIC DNA]</scope>
    <source>
        <strain evidence="9 10">DSM 22380</strain>
    </source>
</reference>
<keyword evidence="8" id="KW-0449">Lipoprotein</keyword>
<sequence>MKKLSITAAAFILAGCATQTPHVAVKEAPASQEQQIEAQKKAAEIQPSDPLQLKRKIAIGRMTNETTYGRSLLRDDHNDPLGKQVGDMLSARLINSGSFLVFERPDLARIEQERAAFGAGGELVGVDTLIVGSLTEFGRNVTGESGFLSSTKTQRAHAKVELRLVDVNTGQAFFSATGAGEATLESASVAGFGSRAAYDGTLTDKAIAAAISDVIDEMIQKMMERPWKTYILDVVEGQTFISGGKSQGLAPGKELKVMTAGKKVKSRQTGFTVTLPGAEVARVEVVSTFGDSESNEGSVVKVISGSLDGHKFDKLEVVE</sequence>
<evidence type="ECO:0000256" key="5">
    <source>
        <dbReference type="ARBA" id="ARBA00022729"/>
    </source>
</evidence>
<evidence type="ECO:0000256" key="8">
    <source>
        <dbReference type="ARBA" id="ARBA00023288"/>
    </source>
</evidence>
<comment type="function">
    <text evidence="1">May be involved in the biogenesis of curli organelles.</text>
</comment>
<proteinExistence type="inferred from homology"/>
<dbReference type="Gene3D" id="3.40.50.10610">
    <property type="entry name" value="ABC-type transport auxiliary lipoprotein component"/>
    <property type="match status" value="1"/>
</dbReference>
<dbReference type="EMBL" id="JOJP01000001">
    <property type="protein sequence ID" value="KEI71456.1"/>
    <property type="molecule type" value="Genomic_DNA"/>
</dbReference>
<evidence type="ECO:0000313" key="9">
    <source>
        <dbReference type="EMBL" id="KEI71456.1"/>
    </source>
</evidence>
<accession>A0A081KBD0</accession>
<evidence type="ECO:0000256" key="2">
    <source>
        <dbReference type="ARBA" id="ARBA00008899"/>
    </source>
</evidence>
<dbReference type="Pfam" id="PF03783">
    <property type="entry name" value="CsgG"/>
    <property type="match status" value="1"/>
</dbReference>
<name>A0A081KBD0_9GAMM</name>
<keyword evidence="5" id="KW-0732">Signal</keyword>